<dbReference type="InterPro" id="IPR011877">
    <property type="entry name" value="Ribokinase"/>
</dbReference>
<evidence type="ECO:0000313" key="11">
    <source>
        <dbReference type="EMBL" id="EHL14399.1"/>
    </source>
</evidence>
<feature type="binding site" evidence="9">
    <location>
        <position position="255"/>
    </location>
    <ligand>
        <name>substrate</name>
    </ligand>
</feature>
<evidence type="ECO:0000256" key="8">
    <source>
        <dbReference type="ARBA" id="ARBA00023277"/>
    </source>
</evidence>
<dbReference type="HOGENOM" id="CLU_027634_2_1_9"/>
<dbReference type="PRINTS" id="PR00990">
    <property type="entry name" value="RIBOKINASE"/>
</dbReference>
<feature type="binding site" evidence="9">
    <location>
        <position position="249"/>
    </location>
    <ligand>
        <name>K(+)</name>
        <dbReference type="ChEBI" id="CHEBI:29103"/>
    </ligand>
</feature>
<dbReference type="Pfam" id="PF00294">
    <property type="entry name" value="PfkB"/>
    <property type="match status" value="1"/>
</dbReference>
<dbReference type="PATRIC" id="fig|796944.3.peg.77"/>
<comment type="caution">
    <text evidence="11">The sequence shown here is derived from an EMBL/GenBank/DDBJ whole genome shotgun (WGS) entry which is preliminary data.</text>
</comment>
<dbReference type="Proteomes" id="UP000003527">
    <property type="component" value="Unassembled WGS sequence"/>
</dbReference>
<keyword evidence="3 9" id="KW-0547">Nucleotide-binding</keyword>
<evidence type="ECO:0000256" key="1">
    <source>
        <dbReference type="ARBA" id="ARBA00022679"/>
    </source>
</evidence>
<dbReference type="GO" id="GO:0005524">
    <property type="term" value="F:ATP binding"/>
    <property type="evidence" value="ECO:0007669"/>
    <property type="project" value="UniProtKB-UniRule"/>
</dbReference>
<comment type="subcellular location">
    <subcellularLocation>
        <location evidence="9">Cytoplasm</location>
    </subcellularLocation>
</comment>
<comment type="similarity">
    <text evidence="9">Belongs to the carbohydrate kinase PfkB family. Ribokinase subfamily.</text>
</comment>
<dbReference type="InterPro" id="IPR029056">
    <property type="entry name" value="Ribokinase-like"/>
</dbReference>
<comment type="caution">
    <text evidence="9">Lacks conserved residue(s) required for the propagation of feature annotation.</text>
</comment>
<feature type="binding site" evidence="9">
    <location>
        <position position="136"/>
    </location>
    <ligand>
        <name>substrate</name>
    </ligand>
</feature>
<keyword evidence="12" id="KW-1185">Reference proteome</keyword>
<dbReference type="InterPro" id="IPR011611">
    <property type="entry name" value="PfkB_dom"/>
</dbReference>
<proteinExistence type="inferred from homology"/>
<dbReference type="GO" id="GO:0019303">
    <property type="term" value="P:D-ribose catabolic process"/>
    <property type="evidence" value="ECO:0007669"/>
    <property type="project" value="UniProtKB-UniRule"/>
</dbReference>
<evidence type="ECO:0000256" key="5">
    <source>
        <dbReference type="ARBA" id="ARBA00022840"/>
    </source>
</evidence>
<dbReference type="HAMAP" id="MF_01987">
    <property type="entry name" value="Ribokinase"/>
    <property type="match status" value="1"/>
</dbReference>
<dbReference type="SUPFAM" id="SSF53613">
    <property type="entry name" value="Ribokinase-like"/>
    <property type="match status" value="1"/>
</dbReference>
<organism evidence="11 12">
    <name type="scientific">Oribacterium asaccharolyticum ACB7</name>
    <dbReference type="NCBI Taxonomy" id="796944"/>
    <lineage>
        <taxon>Bacteria</taxon>
        <taxon>Bacillati</taxon>
        <taxon>Bacillota</taxon>
        <taxon>Clostridia</taxon>
        <taxon>Lachnospirales</taxon>
        <taxon>Lachnospiraceae</taxon>
        <taxon>Oribacterium</taxon>
    </lineage>
</organism>
<feature type="binding site" evidence="9">
    <location>
        <position position="288"/>
    </location>
    <ligand>
        <name>K(+)</name>
        <dbReference type="ChEBI" id="CHEBI:29103"/>
    </ligand>
</feature>
<dbReference type="UniPathway" id="UPA00916">
    <property type="reaction ID" value="UER00889"/>
</dbReference>
<name>G9WR63_9FIRM</name>
<feature type="binding site" evidence="9">
    <location>
        <position position="285"/>
    </location>
    <ligand>
        <name>K(+)</name>
        <dbReference type="ChEBI" id="CHEBI:29103"/>
    </ligand>
</feature>
<accession>G9WR63</accession>
<comment type="cofactor">
    <cofactor evidence="9">
        <name>Mg(2+)</name>
        <dbReference type="ChEBI" id="CHEBI:18420"/>
    </cofactor>
    <text evidence="9">Requires a divalent cation, most likely magnesium in vivo, as an electrophilic catalyst to aid phosphoryl group transfer. It is the chelate of the metal and the nucleotide that is the actual substrate.</text>
</comment>
<feature type="binding site" evidence="9">
    <location>
        <begin position="10"/>
        <end position="12"/>
    </location>
    <ligand>
        <name>substrate</name>
    </ligand>
</feature>
<comment type="subunit">
    <text evidence="9">Homodimer.</text>
</comment>
<keyword evidence="6 9" id="KW-0460">Magnesium</keyword>
<gene>
    <name evidence="9" type="primary">rbsK</name>
    <name evidence="11" type="ORF">HMPREF9624_01579</name>
</gene>
<dbReference type="AlphaFoldDB" id="G9WR63"/>
<keyword evidence="9" id="KW-0963">Cytoplasm</keyword>
<dbReference type="GO" id="GO:0046872">
    <property type="term" value="F:metal ion binding"/>
    <property type="evidence" value="ECO:0007669"/>
    <property type="project" value="UniProtKB-KW"/>
</dbReference>
<dbReference type="GO" id="GO:0005737">
    <property type="term" value="C:cytoplasm"/>
    <property type="evidence" value="ECO:0007669"/>
    <property type="project" value="UniProtKB-SubCell"/>
</dbReference>
<sequence>MKIVNLGSLNIDKTYSVEHFARPGETIKAKSYREYCGGKGLNQSIALSRAGAEVYHAGKVGEDGAILRKALEDSGVNLTYLEKGKQVSGHAIIQIDEAGQNNIIISGGANEELDKQFIEKVLGNFLKGDILLLQNEISNVAFAIEEAKRRGLTIAFNPSPLDKKILGYPLKDVDLFIMNEIEAVEILRGEHLNIGQEESWVDQHGIREEDLRKAFPKAAFVITLGEKGSVYFDENTRVEQDIFPTKVVDTTGAGDTFCGYFLAGLTKGLLVKDCLELASAAASISVSKPGAAASIPLWEEAMLHVENHK</sequence>
<feature type="binding site" evidence="9">
    <location>
        <position position="294"/>
    </location>
    <ligand>
        <name>K(+)</name>
        <dbReference type="ChEBI" id="CHEBI:29103"/>
    </ligand>
</feature>
<dbReference type="InterPro" id="IPR002139">
    <property type="entry name" value="Ribo/fructo_kinase"/>
</dbReference>
<comment type="function">
    <text evidence="9">Catalyzes the phosphorylation of ribose at O-5 in a reaction requiring ATP and magnesium. The resulting D-ribose-5-phosphate can then be used either for sythesis of nucleotides, histidine, and tryptophan, or as a component of the pentose phosphate pathway.</text>
</comment>
<comment type="activity regulation">
    <text evidence="9">Activated by a monovalent cation that binds near, but not in, the active site. The most likely occupant of the site in vivo is potassium. Ion binding induces a conformational change that may alter substrate affinity.</text>
</comment>
<dbReference type="CDD" id="cd01174">
    <property type="entry name" value="ribokinase"/>
    <property type="match status" value="1"/>
</dbReference>
<dbReference type="RefSeq" id="WP_009428780.1">
    <property type="nucleotide sequence ID" value="NZ_JH414506.1"/>
</dbReference>
<evidence type="ECO:0000256" key="4">
    <source>
        <dbReference type="ARBA" id="ARBA00022777"/>
    </source>
</evidence>
<feature type="active site" description="Proton acceptor" evidence="9">
    <location>
        <position position="255"/>
    </location>
</feature>
<feature type="binding site" evidence="9">
    <location>
        <begin position="254"/>
        <end position="255"/>
    </location>
    <ligand>
        <name>ATP</name>
        <dbReference type="ChEBI" id="CHEBI:30616"/>
    </ligand>
</feature>
<feature type="binding site" evidence="9">
    <location>
        <position position="179"/>
    </location>
    <ligand>
        <name>ATP</name>
        <dbReference type="ChEBI" id="CHEBI:30616"/>
    </ligand>
</feature>
<feature type="binding site" evidence="9">
    <location>
        <position position="251"/>
    </location>
    <ligand>
        <name>K(+)</name>
        <dbReference type="ChEBI" id="CHEBI:29103"/>
    </ligand>
</feature>
<keyword evidence="1 9" id="KW-0808">Transferase</keyword>
<protein>
    <recommendedName>
        <fullName evidence="9">Ribokinase</fullName>
        <shortName evidence="9">RK</shortName>
        <ecNumber evidence="9">2.7.1.15</ecNumber>
    </recommendedName>
</protein>
<dbReference type="EC" id="2.7.1.15" evidence="9"/>
<feature type="domain" description="Carbohydrate kinase PfkB" evidence="10">
    <location>
        <begin position="2"/>
        <end position="296"/>
    </location>
</feature>
<evidence type="ECO:0000256" key="6">
    <source>
        <dbReference type="ARBA" id="ARBA00022842"/>
    </source>
</evidence>
<dbReference type="PANTHER" id="PTHR10584:SF166">
    <property type="entry name" value="RIBOKINASE"/>
    <property type="match status" value="1"/>
</dbReference>
<evidence type="ECO:0000256" key="7">
    <source>
        <dbReference type="ARBA" id="ARBA00022958"/>
    </source>
</evidence>
<dbReference type="Gene3D" id="3.40.1190.20">
    <property type="match status" value="1"/>
</dbReference>
<evidence type="ECO:0000256" key="3">
    <source>
        <dbReference type="ARBA" id="ARBA00022741"/>
    </source>
</evidence>
<comment type="pathway">
    <text evidence="9">Carbohydrate metabolism; D-ribose degradation; D-ribose 5-phosphate from beta-D-ribopyranose: step 2/2.</text>
</comment>
<feature type="binding site" evidence="9">
    <location>
        <position position="290"/>
    </location>
    <ligand>
        <name>K(+)</name>
        <dbReference type="ChEBI" id="CHEBI:29103"/>
    </ligand>
</feature>
<keyword evidence="7 9" id="KW-0630">Potassium</keyword>
<dbReference type="GO" id="GO:0004747">
    <property type="term" value="F:ribokinase activity"/>
    <property type="evidence" value="ECO:0007669"/>
    <property type="project" value="UniProtKB-UniRule"/>
</dbReference>
<dbReference type="EMBL" id="AFZD01000002">
    <property type="protein sequence ID" value="EHL14399.1"/>
    <property type="molecule type" value="Genomic_DNA"/>
</dbReference>
<keyword evidence="8 9" id="KW-0119">Carbohydrate metabolism</keyword>
<feature type="binding site" evidence="9">
    <location>
        <begin position="223"/>
        <end position="228"/>
    </location>
    <ligand>
        <name>ATP</name>
        <dbReference type="ChEBI" id="CHEBI:30616"/>
    </ligand>
</feature>
<evidence type="ECO:0000256" key="2">
    <source>
        <dbReference type="ARBA" id="ARBA00022723"/>
    </source>
</evidence>
<feature type="binding site" evidence="9">
    <location>
        <begin position="38"/>
        <end position="42"/>
    </location>
    <ligand>
        <name>substrate</name>
    </ligand>
</feature>
<keyword evidence="4 9" id="KW-0418">Kinase</keyword>
<evidence type="ECO:0000313" key="12">
    <source>
        <dbReference type="Proteomes" id="UP000003527"/>
    </source>
</evidence>
<evidence type="ECO:0000256" key="9">
    <source>
        <dbReference type="HAMAP-Rule" id="MF_01987"/>
    </source>
</evidence>
<keyword evidence="5 9" id="KW-0067">ATP-binding</keyword>
<evidence type="ECO:0000259" key="10">
    <source>
        <dbReference type="Pfam" id="PF00294"/>
    </source>
</evidence>
<reference evidence="11 12" key="1">
    <citation type="submission" date="2011-08" db="EMBL/GenBank/DDBJ databases">
        <title>The Genome Sequence of Oribacterium sp. ACB7.</title>
        <authorList>
            <consortium name="The Broad Institute Genome Sequencing Platform"/>
            <person name="Earl A."/>
            <person name="Ward D."/>
            <person name="Feldgarden M."/>
            <person name="Gevers D."/>
            <person name="Sizova M."/>
            <person name="Hazen A."/>
            <person name="Epstein S."/>
            <person name="Young S.K."/>
            <person name="Zeng Q."/>
            <person name="Gargeya S."/>
            <person name="Fitzgerald M."/>
            <person name="Haas B."/>
            <person name="Abouelleil A."/>
            <person name="Alvarado L."/>
            <person name="Arachchi H.M."/>
            <person name="Berlin A."/>
            <person name="Brown A."/>
            <person name="Chapman S.B."/>
            <person name="Chen Z."/>
            <person name="Dunbar C."/>
            <person name="Freedman E."/>
            <person name="Gearin G."/>
            <person name="Gellesch M."/>
            <person name="Goldberg J."/>
            <person name="Griggs A."/>
            <person name="Gujja S."/>
            <person name="Heiman D."/>
            <person name="Howarth C."/>
            <person name="Larson L."/>
            <person name="Lui A."/>
            <person name="MacDonald P.J.P."/>
            <person name="Montmayeur A."/>
            <person name="Murphy C."/>
            <person name="Neiman D."/>
            <person name="Pearson M."/>
            <person name="Priest M."/>
            <person name="Roberts A."/>
            <person name="Saif S."/>
            <person name="Shea T."/>
            <person name="Shenoy N."/>
            <person name="Sisk P."/>
            <person name="Stolte C."/>
            <person name="Sykes S."/>
            <person name="Wortman J."/>
            <person name="Nusbaum C."/>
            <person name="Birren B."/>
        </authorList>
    </citation>
    <scope>NUCLEOTIDE SEQUENCE [LARGE SCALE GENOMIC DNA]</scope>
    <source>
        <strain evidence="11 12">ACB7</strain>
    </source>
</reference>
<dbReference type="PANTHER" id="PTHR10584">
    <property type="entry name" value="SUGAR KINASE"/>
    <property type="match status" value="1"/>
</dbReference>
<keyword evidence="2 9" id="KW-0479">Metal-binding</keyword>
<comment type="catalytic activity">
    <reaction evidence="9">
        <text>D-ribose + ATP = D-ribose 5-phosphate + ADP + H(+)</text>
        <dbReference type="Rhea" id="RHEA:13697"/>
        <dbReference type="ChEBI" id="CHEBI:15378"/>
        <dbReference type="ChEBI" id="CHEBI:30616"/>
        <dbReference type="ChEBI" id="CHEBI:47013"/>
        <dbReference type="ChEBI" id="CHEBI:78346"/>
        <dbReference type="ChEBI" id="CHEBI:456216"/>
        <dbReference type="EC" id="2.7.1.15"/>
    </reaction>
</comment>